<dbReference type="AlphaFoldDB" id="A0AAD7FDF9"/>
<name>A0AAD7FDF9_9AGAR</name>
<keyword evidence="2" id="KW-1185">Reference proteome</keyword>
<reference evidence="1" key="1">
    <citation type="submission" date="2023-03" db="EMBL/GenBank/DDBJ databases">
        <title>Massive genome expansion in bonnet fungi (Mycena s.s.) driven by repeated elements and novel gene families across ecological guilds.</title>
        <authorList>
            <consortium name="Lawrence Berkeley National Laboratory"/>
            <person name="Harder C.B."/>
            <person name="Miyauchi S."/>
            <person name="Viragh M."/>
            <person name="Kuo A."/>
            <person name="Thoen E."/>
            <person name="Andreopoulos B."/>
            <person name="Lu D."/>
            <person name="Skrede I."/>
            <person name="Drula E."/>
            <person name="Henrissat B."/>
            <person name="Morin E."/>
            <person name="Kohler A."/>
            <person name="Barry K."/>
            <person name="LaButti K."/>
            <person name="Morin E."/>
            <person name="Salamov A."/>
            <person name="Lipzen A."/>
            <person name="Mereny Z."/>
            <person name="Hegedus B."/>
            <person name="Baldrian P."/>
            <person name="Stursova M."/>
            <person name="Weitz H."/>
            <person name="Taylor A."/>
            <person name="Grigoriev I.V."/>
            <person name="Nagy L.G."/>
            <person name="Martin F."/>
            <person name="Kauserud H."/>
        </authorList>
    </citation>
    <scope>NUCLEOTIDE SEQUENCE</scope>
    <source>
        <strain evidence="1">9284</strain>
    </source>
</reference>
<gene>
    <name evidence="1" type="ORF">FB45DRAFT_1116981</name>
</gene>
<protein>
    <recommendedName>
        <fullName evidence="3">F-box domain-containing protein</fullName>
    </recommendedName>
</protein>
<evidence type="ECO:0008006" key="3">
    <source>
        <dbReference type="Google" id="ProtNLM"/>
    </source>
</evidence>
<comment type="caution">
    <text evidence="1">The sequence shown here is derived from an EMBL/GenBank/DDBJ whole genome shotgun (WGS) entry which is preliminary data.</text>
</comment>
<sequence length="518" mass="57590">MHRCLQVPELVELITSQLSVHRQNLRDLAVLARTSTVFSDHALRLLWASATLINLLRCLPSDAYSLRVKGKGSATKSTMTPRRSLQDSDFERLRFNGAYVRRLFCKADAADTSRMFRNVHPWLSASMFPMLGVVYWWSVHSEHGEGDIRFIECFLAPGLTEIHMPDNWPATMPIVSSLAIATRCPQLADLSCFSRVDPAAVSALSECTCWKVLPLTISLPALDHLSRLTSLRQLNLHSIPADFPSPRNQPFFPSLLDLELTDFDSASRFFERGREIALTSCAVDSMNEYGPTNFSSAHEIHRLISAIEGGVSHSSLTSLTINDGYGSFHRSDAPIFTIRASSLHRLFCFNNLTHVTMFTAVGFDLDDATVVDMARSWPQIESLMLESCFGSSRPRTTLRCLEAFAQYCPRLVRLSIAFDATVVPSSEGDFYLKRLMRLEVDASPISNAGAVAQFLARMCPRLRHVCTLVDKEDEDEEWEANAVPEAFVYDTIWKGRGEIAAGGAFGAIGAIIGVKLSV</sequence>
<proteinExistence type="predicted"/>
<dbReference type="InterPro" id="IPR032675">
    <property type="entry name" value="LRR_dom_sf"/>
</dbReference>
<dbReference type="Proteomes" id="UP001221142">
    <property type="component" value="Unassembled WGS sequence"/>
</dbReference>
<dbReference type="Gene3D" id="3.80.10.10">
    <property type="entry name" value="Ribonuclease Inhibitor"/>
    <property type="match status" value="1"/>
</dbReference>
<evidence type="ECO:0000313" key="1">
    <source>
        <dbReference type="EMBL" id="KAJ7612539.1"/>
    </source>
</evidence>
<evidence type="ECO:0000313" key="2">
    <source>
        <dbReference type="Proteomes" id="UP001221142"/>
    </source>
</evidence>
<dbReference type="SUPFAM" id="SSF52047">
    <property type="entry name" value="RNI-like"/>
    <property type="match status" value="1"/>
</dbReference>
<accession>A0AAD7FDF9</accession>
<organism evidence="1 2">
    <name type="scientific">Roridomyces roridus</name>
    <dbReference type="NCBI Taxonomy" id="1738132"/>
    <lineage>
        <taxon>Eukaryota</taxon>
        <taxon>Fungi</taxon>
        <taxon>Dikarya</taxon>
        <taxon>Basidiomycota</taxon>
        <taxon>Agaricomycotina</taxon>
        <taxon>Agaricomycetes</taxon>
        <taxon>Agaricomycetidae</taxon>
        <taxon>Agaricales</taxon>
        <taxon>Marasmiineae</taxon>
        <taxon>Mycenaceae</taxon>
        <taxon>Roridomyces</taxon>
    </lineage>
</organism>
<dbReference type="EMBL" id="JARKIF010000030">
    <property type="protein sequence ID" value="KAJ7612539.1"/>
    <property type="molecule type" value="Genomic_DNA"/>
</dbReference>